<dbReference type="STRING" id="1448315.A0A319CQ36"/>
<feature type="region of interest" description="Disordered" evidence="1">
    <location>
        <begin position="298"/>
        <end position="321"/>
    </location>
</feature>
<protein>
    <recommendedName>
        <fullName evidence="4">F-box domain-containing protein</fullName>
    </recommendedName>
</protein>
<sequence length="321" mass="37231">MSVLSPIIPPTRVPHAAWIFIIPELLESILLNLDMHTLLISTRICHLWNNLIRTSPRLQTALFLLPQSAATAPDQPRTKNTLLLDIIWPQFIARRLTTRPRPAYIGAWFPDISSTEKEEAYLRPEASWRRMFLHQPPTSRASFIEGPDIRKGPLHSYIKCGCHEGPIRLQDLECLIDSGAIVPESPYPFVFGTRGHDFWLQEHAFPGNSRKGIDKQLGMSEFIVLSIEGTFDEWVEKNNNPRLRRSKVQRLWSKATKREQNRVECVSRRFRWEKEFRWHREHDMLDLFAERFGLTYVSEDDSSDDSSDEDLDNSGDESVLV</sequence>
<name>A0A319CQ36_9EURO</name>
<organism evidence="2 3">
    <name type="scientific">Aspergillus uvarum CBS 121591</name>
    <dbReference type="NCBI Taxonomy" id="1448315"/>
    <lineage>
        <taxon>Eukaryota</taxon>
        <taxon>Fungi</taxon>
        <taxon>Dikarya</taxon>
        <taxon>Ascomycota</taxon>
        <taxon>Pezizomycotina</taxon>
        <taxon>Eurotiomycetes</taxon>
        <taxon>Eurotiomycetidae</taxon>
        <taxon>Eurotiales</taxon>
        <taxon>Aspergillaceae</taxon>
        <taxon>Aspergillus</taxon>
        <taxon>Aspergillus subgen. Circumdati</taxon>
    </lineage>
</organism>
<evidence type="ECO:0000256" key="1">
    <source>
        <dbReference type="SAM" id="MobiDB-lite"/>
    </source>
</evidence>
<evidence type="ECO:0000313" key="3">
    <source>
        <dbReference type="Proteomes" id="UP000248340"/>
    </source>
</evidence>
<dbReference type="EMBL" id="KZ821675">
    <property type="protein sequence ID" value="PYH86700.1"/>
    <property type="molecule type" value="Genomic_DNA"/>
</dbReference>
<dbReference type="RefSeq" id="XP_025496900.1">
    <property type="nucleotide sequence ID" value="XM_025631021.1"/>
</dbReference>
<gene>
    <name evidence="2" type="ORF">BO82DRAFT_272427</name>
</gene>
<evidence type="ECO:0008006" key="4">
    <source>
        <dbReference type="Google" id="ProtNLM"/>
    </source>
</evidence>
<proteinExistence type="predicted"/>
<dbReference type="VEuPathDB" id="FungiDB:BO82DRAFT_272427"/>
<keyword evidence="3" id="KW-1185">Reference proteome</keyword>
<dbReference type="AlphaFoldDB" id="A0A319CQ36"/>
<dbReference type="OrthoDB" id="3800738at2759"/>
<dbReference type="InterPro" id="IPR036047">
    <property type="entry name" value="F-box-like_dom_sf"/>
</dbReference>
<evidence type="ECO:0000313" key="2">
    <source>
        <dbReference type="EMBL" id="PYH86700.1"/>
    </source>
</evidence>
<reference evidence="2 3" key="1">
    <citation type="submission" date="2016-12" db="EMBL/GenBank/DDBJ databases">
        <title>The genomes of Aspergillus section Nigri reveals drivers in fungal speciation.</title>
        <authorList>
            <consortium name="DOE Joint Genome Institute"/>
            <person name="Vesth T.C."/>
            <person name="Nybo J."/>
            <person name="Theobald S."/>
            <person name="Brandl J."/>
            <person name="Frisvad J.C."/>
            <person name="Nielsen K.F."/>
            <person name="Lyhne E.K."/>
            <person name="Kogle M.E."/>
            <person name="Kuo A."/>
            <person name="Riley R."/>
            <person name="Clum A."/>
            <person name="Nolan M."/>
            <person name="Lipzen A."/>
            <person name="Salamov A."/>
            <person name="Henrissat B."/>
            <person name="Wiebenga A."/>
            <person name="De Vries R.P."/>
            <person name="Grigoriev I.V."/>
            <person name="Mortensen U.H."/>
            <person name="Andersen M.R."/>
            <person name="Baker S.E."/>
        </authorList>
    </citation>
    <scope>NUCLEOTIDE SEQUENCE [LARGE SCALE GENOMIC DNA]</scope>
    <source>
        <strain evidence="2 3">CBS 121591</strain>
    </source>
</reference>
<dbReference type="GeneID" id="37133762"/>
<accession>A0A319CQ36</accession>
<feature type="compositionally biased region" description="Acidic residues" evidence="1">
    <location>
        <begin position="298"/>
        <end position="315"/>
    </location>
</feature>
<dbReference type="Proteomes" id="UP000248340">
    <property type="component" value="Unassembled WGS sequence"/>
</dbReference>
<dbReference type="SUPFAM" id="SSF81383">
    <property type="entry name" value="F-box domain"/>
    <property type="match status" value="1"/>
</dbReference>